<accession>X1E6E9</accession>
<organism evidence="1">
    <name type="scientific">marine sediment metagenome</name>
    <dbReference type="NCBI Taxonomy" id="412755"/>
    <lineage>
        <taxon>unclassified sequences</taxon>
        <taxon>metagenomes</taxon>
        <taxon>ecological metagenomes</taxon>
    </lineage>
</organism>
<protein>
    <submittedName>
        <fullName evidence="1">Uncharacterized protein</fullName>
    </submittedName>
</protein>
<feature type="non-terminal residue" evidence="1">
    <location>
        <position position="54"/>
    </location>
</feature>
<gene>
    <name evidence="1" type="ORF">S01H4_42162</name>
</gene>
<reference evidence="1" key="1">
    <citation type="journal article" date="2014" name="Front. Microbiol.">
        <title>High frequency of phylogenetically diverse reductive dehalogenase-homologous genes in deep subseafloor sedimentary metagenomes.</title>
        <authorList>
            <person name="Kawai M."/>
            <person name="Futagami T."/>
            <person name="Toyoda A."/>
            <person name="Takaki Y."/>
            <person name="Nishi S."/>
            <person name="Hori S."/>
            <person name="Arai W."/>
            <person name="Tsubouchi T."/>
            <person name="Morono Y."/>
            <person name="Uchiyama I."/>
            <person name="Ito T."/>
            <person name="Fujiyama A."/>
            <person name="Inagaki F."/>
            <person name="Takami H."/>
        </authorList>
    </citation>
    <scope>NUCLEOTIDE SEQUENCE</scope>
    <source>
        <strain evidence="1">Expedition CK06-06</strain>
    </source>
</reference>
<dbReference type="EMBL" id="BART01023128">
    <property type="protein sequence ID" value="GAH04233.1"/>
    <property type="molecule type" value="Genomic_DNA"/>
</dbReference>
<sequence>MNENLFATKVYENITTFRLEQNKPNQTQSNPISKGIHYCSAERCSVPGTSDGER</sequence>
<evidence type="ECO:0000313" key="1">
    <source>
        <dbReference type="EMBL" id="GAH04233.1"/>
    </source>
</evidence>
<proteinExistence type="predicted"/>
<name>X1E6E9_9ZZZZ</name>
<dbReference type="AlphaFoldDB" id="X1E6E9"/>
<comment type="caution">
    <text evidence="1">The sequence shown here is derived from an EMBL/GenBank/DDBJ whole genome shotgun (WGS) entry which is preliminary data.</text>
</comment>